<dbReference type="GeneID" id="96607364"/>
<keyword evidence="3" id="KW-1185">Reference proteome</keyword>
<evidence type="ECO:0000259" key="1">
    <source>
        <dbReference type="Pfam" id="PF03374"/>
    </source>
</evidence>
<dbReference type="InterPro" id="IPR005039">
    <property type="entry name" value="Ant_C"/>
</dbReference>
<dbReference type="InterPro" id="IPR014054">
    <property type="entry name" value="Phage_regulatory_Rha"/>
</dbReference>
<sequence>MTAPALASSPVVAVIDGAAVADSRDVAALFEKNHRDVLRSIDALLSSGVALPPRSFAQGGYTRPDTGQQQHRRFLMDRDGFALLAMGFTGARALAFKLAYIAAFNAMEAGLRGSARIDVRDPSQLALIAGQLVELNRELTARAEAAERAVEAAAPKLAFVDRFVAADGLYGLQNAARALGQPPNGFIDRLKRDVLFYQGGSLVPRALFANRGLFIVKPVLNGERARYQTFVTAKGLHWLADRLRAPALPPPSPGDLFAAGAVG</sequence>
<organism evidence="2 3">
    <name type="scientific">Methylobacterium fujisawaense</name>
    <dbReference type="NCBI Taxonomy" id="107400"/>
    <lineage>
        <taxon>Bacteria</taxon>
        <taxon>Pseudomonadati</taxon>
        <taxon>Pseudomonadota</taxon>
        <taxon>Alphaproteobacteria</taxon>
        <taxon>Hyphomicrobiales</taxon>
        <taxon>Methylobacteriaceae</taxon>
        <taxon>Methylobacterium</taxon>
    </lineage>
</organism>
<evidence type="ECO:0000313" key="3">
    <source>
        <dbReference type="Proteomes" id="UP000565455"/>
    </source>
</evidence>
<comment type="caution">
    <text evidence="2">The sequence shown here is derived from an EMBL/GenBank/DDBJ whole genome shotgun (WGS) entry which is preliminary data.</text>
</comment>
<evidence type="ECO:0000313" key="2">
    <source>
        <dbReference type="EMBL" id="MBA9063154.1"/>
    </source>
</evidence>
<dbReference type="Pfam" id="PF03374">
    <property type="entry name" value="ANT"/>
    <property type="match status" value="1"/>
</dbReference>
<dbReference type="Proteomes" id="UP000565455">
    <property type="component" value="Unassembled WGS sequence"/>
</dbReference>
<accession>A0ABR6DAN4</accession>
<dbReference type="Pfam" id="PF09669">
    <property type="entry name" value="Phage_pRha"/>
    <property type="match status" value="1"/>
</dbReference>
<reference evidence="2 3" key="1">
    <citation type="submission" date="2020-08" db="EMBL/GenBank/DDBJ databases">
        <title>Genomic Encyclopedia of Type Strains, Phase IV (KMG-IV): sequencing the most valuable type-strain genomes for metagenomic binning, comparative biology and taxonomic classification.</title>
        <authorList>
            <person name="Goeker M."/>
        </authorList>
    </citation>
    <scope>NUCLEOTIDE SEQUENCE [LARGE SCALE GENOMIC DNA]</scope>
    <source>
        <strain evidence="2 3">DSM 5686</strain>
    </source>
</reference>
<name>A0ABR6DAN4_9HYPH</name>
<feature type="domain" description="Antirepressor protein C-terminal" evidence="1">
    <location>
        <begin position="148"/>
        <end position="244"/>
    </location>
</feature>
<dbReference type="RefSeq" id="WP_182592086.1">
    <property type="nucleotide sequence ID" value="NZ_JACJIM010000003.1"/>
</dbReference>
<protein>
    <submittedName>
        <fullName evidence="2">Rha family phage regulatory protein</fullName>
    </submittedName>
</protein>
<gene>
    <name evidence="2" type="ORF">GGQ91_002542</name>
</gene>
<dbReference type="EMBL" id="JACJIM010000003">
    <property type="protein sequence ID" value="MBA9063154.1"/>
    <property type="molecule type" value="Genomic_DNA"/>
</dbReference>
<proteinExistence type="predicted"/>
<dbReference type="NCBIfam" id="TIGR02681">
    <property type="entry name" value="phage_pRha"/>
    <property type="match status" value="1"/>
</dbReference>